<dbReference type="AlphaFoldDB" id="A0A5R9FSM5"/>
<keyword evidence="2" id="KW-1185">Reference proteome</keyword>
<dbReference type="EMBL" id="VBZC01000039">
    <property type="protein sequence ID" value="TLS42555.1"/>
    <property type="molecule type" value="Genomic_DNA"/>
</dbReference>
<gene>
    <name evidence="1" type="ORF">FE633_30050</name>
</gene>
<proteinExistence type="predicted"/>
<dbReference type="Proteomes" id="UP000305906">
    <property type="component" value="Unassembled WGS sequence"/>
</dbReference>
<evidence type="ECO:0000313" key="1">
    <source>
        <dbReference type="EMBL" id="TLS42555.1"/>
    </source>
</evidence>
<dbReference type="RefSeq" id="WP_138048321.1">
    <property type="nucleotide sequence ID" value="NZ_VBZC01000039.1"/>
</dbReference>
<comment type="caution">
    <text evidence="1">The sequence shown here is derived from an EMBL/GenBank/DDBJ whole genome shotgun (WGS) entry which is preliminary data.</text>
</comment>
<accession>A0A5R9FSM5</accession>
<sequence>MGSPRRTAAVTALAAALALSVAGCGYEPGPSGRVIDKDYDAHPMTGTEEYRLTVRSKDGDEVEFRVISDDYHDCYRGSAYPTCTKVDR</sequence>
<reference evidence="1 2" key="1">
    <citation type="submission" date="2019-05" db="EMBL/GenBank/DDBJ databases">
        <title>Streptomyces sp. NEAU-C151, a novel actinomycete isolated from soil.</title>
        <authorList>
            <person name="Han L."/>
            <person name="Jiang H."/>
        </authorList>
    </citation>
    <scope>NUCLEOTIDE SEQUENCE [LARGE SCALE GENOMIC DNA]</scope>
    <source>
        <strain evidence="1 2">NEAU-C151</strain>
    </source>
</reference>
<protein>
    <submittedName>
        <fullName evidence="1">DUF2500 domain-containing protein</fullName>
    </submittedName>
</protein>
<name>A0A5R9FSM5_9ACTN</name>
<organism evidence="1 2">
    <name type="scientific">Streptomyces montanus</name>
    <dbReference type="NCBI Taxonomy" id="2580423"/>
    <lineage>
        <taxon>Bacteria</taxon>
        <taxon>Bacillati</taxon>
        <taxon>Actinomycetota</taxon>
        <taxon>Actinomycetes</taxon>
        <taxon>Kitasatosporales</taxon>
        <taxon>Streptomycetaceae</taxon>
        <taxon>Streptomyces</taxon>
    </lineage>
</organism>
<dbReference type="PROSITE" id="PS51257">
    <property type="entry name" value="PROKAR_LIPOPROTEIN"/>
    <property type="match status" value="1"/>
</dbReference>
<evidence type="ECO:0000313" key="2">
    <source>
        <dbReference type="Proteomes" id="UP000305906"/>
    </source>
</evidence>